<name>A0ABT1HIV8_9NOCA</name>
<dbReference type="PANTHER" id="PTHR42988">
    <property type="entry name" value="PHOSPHOHYDROLASE"/>
    <property type="match status" value="1"/>
</dbReference>
<organism evidence="4 5">
    <name type="scientific">Williamsia maris</name>
    <dbReference type="NCBI Taxonomy" id="72806"/>
    <lineage>
        <taxon>Bacteria</taxon>
        <taxon>Bacillati</taxon>
        <taxon>Actinomycetota</taxon>
        <taxon>Actinomycetes</taxon>
        <taxon>Mycobacteriales</taxon>
        <taxon>Nocardiaceae</taxon>
        <taxon>Williamsia</taxon>
    </lineage>
</organism>
<dbReference type="SUPFAM" id="SSF56300">
    <property type="entry name" value="Metallo-dependent phosphatases"/>
    <property type="match status" value="1"/>
</dbReference>
<keyword evidence="1" id="KW-0479">Metal-binding</keyword>
<accession>A0ABT1HIV8</accession>
<dbReference type="Proteomes" id="UP001206895">
    <property type="component" value="Unassembled WGS sequence"/>
</dbReference>
<comment type="caution">
    <text evidence="4">The sequence shown here is derived from an EMBL/GenBank/DDBJ whole genome shotgun (WGS) entry which is preliminary data.</text>
</comment>
<dbReference type="InterPro" id="IPR029052">
    <property type="entry name" value="Metallo-depent_PP-like"/>
</dbReference>
<keyword evidence="2" id="KW-0378">Hydrolase</keyword>
<keyword evidence="5" id="KW-1185">Reference proteome</keyword>
<evidence type="ECO:0000313" key="5">
    <source>
        <dbReference type="Proteomes" id="UP001206895"/>
    </source>
</evidence>
<evidence type="ECO:0000256" key="1">
    <source>
        <dbReference type="ARBA" id="ARBA00022723"/>
    </source>
</evidence>
<dbReference type="CDD" id="cd00838">
    <property type="entry name" value="MPP_superfamily"/>
    <property type="match status" value="1"/>
</dbReference>
<protein>
    <submittedName>
        <fullName evidence="4">Calcineurin-like phosphoesterase superfamily domain-containing protein</fullName>
    </submittedName>
</protein>
<dbReference type="InterPro" id="IPR057846">
    <property type="entry name" value="wHTH-Calcineurin_assc"/>
</dbReference>
<evidence type="ECO:0000313" key="4">
    <source>
        <dbReference type="EMBL" id="MCP2177878.1"/>
    </source>
</evidence>
<dbReference type="EMBL" id="JAMTCJ010000004">
    <property type="protein sequence ID" value="MCP2177878.1"/>
    <property type="molecule type" value="Genomic_DNA"/>
</dbReference>
<sequence>MTNVRMAVISDLHADEGVESRHTRILSDATDYAMGVDPLVDLLAFVESAELRVDYVLAPGDVANQGNAVGLPYAWRRLNDVATKLGADVIGTPGNHDVTTHQPTADIARALKALTPSFPVRDQRSSDFFWDRGYLLLDREDHRILVIDSTKGFPHHPDKFDSDAARVDYYSAIDRGYFLESVEKQIRDDLALCNGNKVNIALVHHHPVEHQLRTYLQDSYGPMHRGGELVKLLTETPTLGRWVVVHGHKHIPLLSRSTAVSAEGPLILCAGSLGAKMWEPVANVTKNQFHILDASNLYVPGAGTIRGVVESYTWSYGIGWTVSDRLGSGLPAVGGFGCTKDPDELMREIASLFSEGRGRTNFLYADIVRQLPELQFQLPLDQEALEKKLEDNYDIIFTRDRQNRIYNISKRVGAR</sequence>
<proteinExistence type="predicted"/>
<feature type="domain" description="Calcineurin" evidence="3">
    <location>
        <begin position="335"/>
        <end position="390"/>
    </location>
</feature>
<dbReference type="RefSeq" id="WP_253662850.1">
    <property type="nucleotide sequence ID" value="NZ_BAAAJQ010000003.1"/>
</dbReference>
<gene>
    <name evidence="4" type="ORF">LX13_003719</name>
</gene>
<dbReference type="Pfam" id="PF24408">
    <property type="entry name" value="wHTH-Calcineurin_assc"/>
    <property type="match status" value="1"/>
</dbReference>
<evidence type="ECO:0000256" key="2">
    <source>
        <dbReference type="ARBA" id="ARBA00022801"/>
    </source>
</evidence>
<dbReference type="PANTHER" id="PTHR42988:SF2">
    <property type="entry name" value="CYCLIC NUCLEOTIDE PHOSPHODIESTERASE CBUA0032-RELATED"/>
    <property type="match status" value="1"/>
</dbReference>
<dbReference type="InterPro" id="IPR050884">
    <property type="entry name" value="CNP_phosphodiesterase-III"/>
</dbReference>
<dbReference type="Gene3D" id="3.60.21.10">
    <property type="match status" value="1"/>
</dbReference>
<reference evidence="4 5" key="1">
    <citation type="submission" date="2022-06" db="EMBL/GenBank/DDBJ databases">
        <title>Genomic Encyclopedia of Archaeal and Bacterial Type Strains, Phase II (KMG-II): from individual species to whole genera.</title>
        <authorList>
            <person name="Goeker M."/>
        </authorList>
    </citation>
    <scope>NUCLEOTIDE SEQUENCE [LARGE SCALE GENOMIC DNA]</scope>
    <source>
        <strain evidence="4 5">DSM 44693</strain>
    </source>
</reference>
<evidence type="ECO:0000259" key="3">
    <source>
        <dbReference type="Pfam" id="PF24408"/>
    </source>
</evidence>